<keyword evidence="7 8" id="KW-0472">Membrane</keyword>
<name>A0A4Y1WPX0_9BACT</name>
<sequence length="368" mass="41377">MLLTPPTLARYTVGLLIAVAVAFLMWYFRSIVVYILVSALLAIIFKPLVGRLARLRIRGWHLPRWAAALATLILIWVLFVVACTLFVPLVFDKLYQFATLDFGSVLRSVEEPIARMQEYLHDLFALPDERFSLTDSLIQWFKSIFDYDTINTAFSSIVSLTLSAVIAFFSISFITFFFLKDDELFLSMLKAPFPERVHGNIERAMSSVSQLLMRYFTGILSESCILMIVISVTMIFFGMRTQDAFFIGLIMGVMNVVPYAGPLIGGVMSVFMGVVTPIEGMTTGHTMFVIAGSLLIIKGFDDFVLQPTLYSERVKAHPLEIFIVILIAGSLAGIVGMLLAIPSYTVLRVFAKEFFSQFRLVQKLTEKI</sequence>
<evidence type="ECO:0000256" key="4">
    <source>
        <dbReference type="ARBA" id="ARBA00022475"/>
    </source>
</evidence>
<feature type="transmembrane region" description="Helical" evidence="8">
    <location>
        <begin position="245"/>
        <end position="271"/>
    </location>
</feature>
<keyword evidence="6 8" id="KW-1133">Transmembrane helix</keyword>
<comment type="subcellular location">
    <subcellularLocation>
        <location evidence="1">Cell membrane</location>
        <topology evidence="1">Multi-pass membrane protein</topology>
    </subcellularLocation>
</comment>
<keyword evidence="5 8" id="KW-0812">Transmembrane</keyword>
<evidence type="ECO:0000256" key="2">
    <source>
        <dbReference type="ARBA" id="ARBA00009773"/>
    </source>
</evidence>
<keyword evidence="3" id="KW-0813">Transport</keyword>
<accession>A0A4Y1WPX0</accession>
<gene>
    <name evidence="9" type="ORF">A5CBH24_01500</name>
</gene>
<dbReference type="OrthoDB" id="9793390at2"/>
<evidence type="ECO:0000313" key="10">
    <source>
        <dbReference type="Proteomes" id="UP000318946"/>
    </source>
</evidence>
<dbReference type="InterPro" id="IPR002549">
    <property type="entry name" value="AI-2E-like"/>
</dbReference>
<evidence type="ECO:0000256" key="3">
    <source>
        <dbReference type="ARBA" id="ARBA00022448"/>
    </source>
</evidence>
<dbReference type="RefSeq" id="WP_019130961.1">
    <property type="nucleotide sequence ID" value="NZ_AP019735.1"/>
</dbReference>
<proteinExistence type="inferred from homology"/>
<organism evidence="9 10">
    <name type="scientific">Alistipes communis</name>
    <dbReference type="NCBI Taxonomy" id="2585118"/>
    <lineage>
        <taxon>Bacteria</taxon>
        <taxon>Pseudomonadati</taxon>
        <taxon>Bacteroidota</taxon>
        <taxon>Bacteroidia</taxon>
        <taxon>Bacteroidales</taxon>
        <taxon>Rikenellaceae</taxon>
        <taxon>Alistipes</taxon>
    </lineage>
</organism>
<protein>
    <submittedName>
        <fullName evidence="9">AI-2E family transporter</fullName>
    </submittedName>
</protein>
<dbReference type="Pfam" id="PF01594">
    <property type="entry name" value="AI-2E_transport"/>
    <property type="match status" value="1"/>
</dbReference>
<feature type="transmembrane region" description="Helical" evidence="8">
    <location>
        <begin position="34"/>
        <end position="53"/>
    </location>
</feature>
<feature type="transmembrane region" description="Helical" evidence="8">
    <location>
        <begin position="65"/>
        <end position="91"/>
    </location>
</feature>
<dbReference type="Proteomes" id="UP000318946">
    <property type="component" value="Chromosome"/>
</dbReference>
<dbReference type="PANTHER" id="PTHR21716">
    <property type="entry name" value="TRANSMEMBRANE PROTEIN"/>
    <property type="match status" value="1"/>
</dbReference>
<dbReference type="GO" id="GO:0005886">
    <property type="term" value="C:plasma membrane"/>
    <property type="evidence" value="ECO:0007669"/>
    <property type="project" value="UniProtKB-SubCell"/>
</dbReference>
<evidence type="ECO:0000256" key="6">
    <source>
        <dbReference type="ARBA" id="ARBA00022989"/>
    </source>
</evidence>
<feature type="transmembrane region" description="Helical" evidence="8">
    <location>
        <begin position="215"/>
        <end position="239"/>
    </location>
</feature>
<evidence type="ECO:0000256" key="1">
    <source>
        <dbReference type="ARBA" id="ARBA00004651"/>
    </source>
</evidence>
<evidence type="ECO:0000256" key="8">
    <source>
        <dbReference type="SAM" id="Phobius"/>
    </source>
</evidence>
<dbReference type="PANTHER" id="PTHR21716:SF53">
    <property type="entry name" value="PERMEASE PERM-RELATED"/>
    <property type="match status" value="1"/>
</dbReference>
<keyword evidence="4" id="KW-1003">Cell membrane</keyword>
<feature type="transmembrane region" description="Helical" evidence="8">
    <location>
        <begin position="283"/>
        <end position="301"/>
    </location>
</feature>
<evidence type="ECO:0000313" key="9">
    <source>
        <dbReference type="EMBL" id="BBL02837.1"/>
    </source>
</evidence>
<dbReference type="EMBL" id="AP019735">
    <property type="protein sequence ID" value="BBL02837.1"/>
    <property type="molecule type" value="Genomic_DNA"/>
</dbReference>
<keyword evidence="10" id="KW-1185">Reference proteome</keyword>
<feature type="transmembrane region" description="Helical" evidence="8">
    <location>
        <begin position="321"/>
        <end position="347"/>
    </location>
</feature>
<reference evidence="10" key="1">
    <citation type="submission" date="2019-06" db="EMBL/GenBank/DDBJ databases">
        <title>Alistipes onderdonkii subsp. vulgaris subsp. nov., Alistipes dispar sp. nov. and Alistipes communis sp. nov., isolated from human faeces, and creation of Alistipes onderdonkii subsp. onderdonkii subsp. nov.</title>
        <authorList>
            <person name="Sakamoto M."/>
            <person name="Ikeyama N."/>
            <person name="Ogata Y."/>
            <person name="Suda W."/>
            <person name="Iino T."/>
            <person name="Hattori M."/>
            <person name="Ohkuma M."/>
        </authorList>
    </citation>
    <scope>NUCLEOTIDE SEQUENCE [LARGE SCALE GENOMIC DNA]</scope>
    <source>
        <strain evidence="10">5CBH24</strain>
    </source>
</reference>
<dbReference type="GeneID" id="78340875"/>
<dbReference type="KEGG" id="acou:A5CBH24_01500"/>
<dbReference type="AlphaFoldDB" id="A0A4Y1WPX0"/>
<feature type="transmembrane region" description="Helical" evidence="8">
    <location>
        <begin position="7"/>
        <end position="28"/>
    </location>
</feature>
<evidence type="ECO:0000256" key="7">
    <source>
        <dbReference type="ARBA" id="ARBA00023136"/>
    </source>
</evidence>
<evidence type="ECO:0000256" key="5">
    <source>
        <dbReference type="ARBA" id="ARBA00022692"/>
    </source>
</evidence>
<feature type="transmembrane region" description="Helical" evidence="8">
    <location>
        <begin position="157"/>
        <end position="179"/>
    </location>
</feature>
<comment type="similarity">
    <text evidence="2">Belongs to the autoinducer-2 exporter (AI-2E) (TC 2.A.86) family.</text>
</comment>